<dbReference type="GO" id="GO:0016301">
    <property type="term" value="F:kinase activity"/>
    <property type="evidence" value="ECO:0007669"/>
    <property type="project" value="UniProtKB-KW"/>
</dbReference>
<dbReference type="Pfam" id="PF06293">
    <property type="entry name" value="Kdo"/>
    <property type="match status" value="1"/>
</dbReference>
<keyword evidence="1" id="KW-0808">Transferase</keyword>
<dbReference type="EMBL" id="JARXIC010000018">
    <property type="protein sequence ID" value="MDQ8195157.1"/>
    <property type="molecule type" value="Genomic_DNA"/>
</dbReference>
<name>A0ABU1AKC4_9BACT</name>
<dbReference type="InterPro" id="IPR011009">
    <property type="entry name" value="Kinase-like_dom_sf"/>
</dbReference>
<dbReference type="NCBIfam" id="NF011703">
    <property type="entry name" value="PRK15123.1"/>
    <property type="match status" value="1"/>
</dbReference>
<keyword evidence="1" id="KW-0418">Kinase</keyword>
<dbReference type="SUPFAM" id="SSF56112">
    <property type="entry name" value="Protein kinase-like (PK-like)"/>
    <property type="match status" value="1"/>
</dbReference>
<keyword evidence="2" id="KW-1185">Reference proteome</keyword>
<dbReference type="Proteomes" id="UP001243717">
    <property type="component" value="Unassembled WGS sequence"/>
</dbReference>
<evidence type="ECO:0000313" key="2">
    <source>
        <dbReference type="Proteomes" id="UP001243717"/>
    </source>
</evidence>
<reference evidence="1 2" key="1">
    <citation type="submission" date="2023-04" db="EMBL/GenBank/DDBJ databases">
        <title>A novel bacteria isolated from coastal sediment.</title>
        <authorList>
            <person name="Liu X.-J."/>
            <person name="Du Z.-J."/>
        </authorList>
    </citation>
    <scope>NUCLEOTIDE SEQUENCE [LARGE SCALE GENOMIC DNA]</scope>
    <source>
        <strain evidence="1 2">SDUM461004</strain>
    </source>
</reference>
<gene>
    <name evidence="1" type="primary">rfaP</name>
    <name evidence="1" type="ORF">QEH59_12025</name>
</gene>
<dbReference type="EC" id="2.7.1.-" evidence="1"/>
<protein>
    <submittedName>
        <fullName evidence="1">Lipopolysaccharide core heptose(I) kinase RfaP</fullName>
        <ecNumber evidence="1">2.7.1.-</ecNumber>
    </submittedName>
</protein>
<evidence type="ECO:0000313" key="1">
    <source>
        <dbReference type="EMBL" id="MDQ8195157.1"/>
    </source>
</evidence>
<sequence>MYLELTDELRKALPPGSDPFEWFLLGGGEVHREVKNRLTYETQLGELHFYVKRHLGCGWREVFKEWYRLRKPVVSARTEWEGAETLAAAGVRVPKVLGKGERGRYPASVESFVVLEALEDCETLEHFKPGWLDFQDLNWIHLKRALIDEVAAMGHSMHAQGINHRDFYLNHFLINRASIRNWTVGKSIPLHLIDLHRVQQRLEVPRRWLIKDLGSLIFSALDVGLTSCDCARFLRQYLGADWKNSVRNNQALWQAILKRAIKLYKRFHGKAPVLPSILKL</sequence>
<comment type="caution">
    <text evidence="1">The sequence shown here is derived from an EMBL/GenBank/DDBJ whole genome shotgun (WGS) entry which is preliminary data.</text>
</comment>
<proteinExistence type="predicted"/>
<organism evidence="1 2">
    <name type="scientific">Thalassobacterium sedimentorum</name>
    <dbReference type="NCBI Taxonomy" id="3041258"/>
    <lineage>
        <taxon>Bacteria</taxon>
        <taxon>Pseudomonadati</taxon>
        <taxon>Verrucomicrobiota</taxon>
        <taxon>Opitutia</taxon>
        <taxon>Puniceicoccales</taxon>
        <taxon>Coraliomargaritaceae</taxon>
        <taxon>Thalassobacterium</taxon>
    </lineage>
</organism>
<dbReference type="RefSeq" id="WP_308985616.1">
    <property type="nucleotide sequence ID" value="NZ_JARXIC010000018.1"/>
</dbReference>
<accession>A0ABU1AKC4</accession>